<dbReference type="GO" id="GO:0043190">
    <property type="term" value="C:ATP-binding cassette (ABC) transporter complex"/>
    <property type="evidence" value="ECO:0007669"/>
    <property type="project" value="InterPro"/>
</dbReference>
<keyword evidence="4 6" id="KW-0813">Transport</keyword>
<dbReference type="PANTHER" id="PTHR42996">
    <property type="entry name" value="PHOSPHATE-BINDING PROTEIN PSTS"/>
    <property type="match status" value="1"/>
</dbReference>
<comment type="function">
    <text evidence="1">Part of the ABC transporter complex PstSACB involved in phosphate import.</text>
</comment>
<proteinExistence type="inferred from homology"/>
<dbReference type="PATRIC" id="fig|657309.4.peg.2864"/>
<dbReference type="Gene3D" id="3.40.190.10">
    <property type="entry name" value="Periplasmic binding protein-like II"/>
    <property type="match status" value="2"/>
</dbReference>
<dbReference type="HOGENOM" id="CLU_034528_1_1_10"/>
<dbReference type="SUPFAM" id="SSF53850">
    <property type="entry name" value="Periplasmic binding protein-like II"/>
    <property type="match status" value="1"/>
</dbReference>
<dbReference type="CDD" id="cd13565">
    <property type="entry name" value="PBP2_PstS"/>
    <property type="match status" value="1"/>
</dbReference>
<comment type="similarity">
    <text evidence="2 6">Belongs to the PstS family.</text>
</comment>
<sequence length="371" mass="39793">MLMATIRNKEISKTGGVCLSFVAVLAIAAATLFTSGKPVEELSENAAVGRKSVITAAGATLPLPFYSEAFKMYWEKNDIPVTYAGIGTERGFRSLKNQQIDFAGVDVPPTKAELDSLPVKSILVPTCMGAVTIAYNLEGVDNLRLTGELIADIYMGKILKWNDARIAAVNSGKQLPDKEIYPVFRLDGSGTTYIFSDYLTKVSTDWKAKIGTGKALTFPRGVAATGNTGVAGLVGKVPGAIGYVASEYAASFNTQSAWLKNAAGNFVQPTSESVTAAASVGDATGMITDSEVADAYPISCFTWVVLYKEQNYAGRSRSEAEEIVKLLEWLISPEAQTITTQVQCSPLPEKAVEYAKNMLKEVTYDGKALRK</sequence>
<dbReference type="InterPro" id="IPR050962">
    <property type="entry name" value="Phosphate-bind_PstS"/>
</dbReference>
<evidence type="ECO:0000259" key="7">
    <source>
        <dbReference type="Pfam" id="PF12849"/>
    </source>
</evidence>
<organism evidence="8 9">
    <name type="scientific">Bacteroides xylanisolvens XB1A</name>
    <dbReference type="NCBI Taxonomy" id="657309"/>
    <lineage>
        <taxon>Bacteria</taxon>
        <taxon>Pseudomonadati</taxon>
        <taxon>Bacteroidota</taxon>
        <taxon>Bacteroidia</taxon>
        <taxon>Bacteroidales</taxon>
        <taxon>Bacteroidaceae</taxon>
        <taxon>Bacteroides</taxon>
    </lineage>
</organism>
<evidence type="ECO:0000256" key="1">
    <source>
        <dbReference type="ARBA" id="ARBA00002841"/>
    </source>
</evidence>
<keyword evidence="5 6" id="KW-0592">Phosphate transport</keyword>
<dbReference type="eggNOG" id="COG0226">
    <property type="taxonomic scope" value="Bacteria"/>
</dbReference>
<dbReference type="AlphaFoldDB" id="D6D344"/>
<dbReference type="PIRSF" id="PIRSF002756">
    <property type="entry name" value="PstS"/>
    <property type="match status" value="1"/>
</dbReference>
<evidence type="ECO:0000256" key="2">
    <source>
        <dbReference type="ARBA" id="ARBA00008725"/>
    </source>
</evidence>
<evidence type="ECO:0000313" key="8">
    <source>
        <dbReference type="EMBL" id="CBK68846.1"/>
    </source>
</evidence>
<protein>
    <recommendedName>
        <fullName evidence="6">Phosphate-binding protein</fullName>
    </recommendedName>
</protein>
<dbReference type="KEGG" id="bxy:BXY_39050"/>
<name>D6D344_9BACE</name>
<dbReference type="Pfam" id="PF12849">
    <property type="entry name" value="PBP_like_2"/>
    <property type="match status" value="1"/>
</dbReference>
<dbReference type="GO" id="GO:0042301">
    <property type="term" value="F:phosphate ion binding"/>
    <property type="evidence" value="ECO:0007669"/>
    <property type="project" value="InterPro"/>
</dbReference>
<dbReference type="Proteomes" id="UP000008795">
    <property type="component" value="Chromosome"/>
</dbReference>
<gene>
    <name evidence="8" type="ORF">BXY_39050</name>
</gene>
<evidence type="ECO:0000256" key="4">
    <source>
        <dbReference type="ARBA" id="ARBA00022448"/>
    </source>
</evidence>
<feature type="domain" description="PBP" evidence="7">
    <location>
        <begin position="50"/>
        <end position="334"/>
    </location>
</feature>
<reference evidence="8 9" key="1">
    <citation type="submission" date="2010-03" db="EMBL/GenBank/DDBJ databases">
        <title>The genome sequence of Bacteriodes xylanisolvens XB1A.</title>
        <authorList>
            <consortium name="metaHIT consortium -- http://www.metahit.eu/"/>
            <person name="Pajon A."/>
            <person name="Turner K."/>
            <person name="Parkhill J."/>
            <person name="Bernalier A."/>
        </authorList>
    </citation>
    <scope>NUCLEOTIDE SEQUENCE [LARGE SCALE GENOMIC DNA]</scope>
    <source>
        <strain evidence="8 9">XB1A</strain>
    </source>
</reference>
<dbReference type="InterPro" id="IPR005673">
    <property type="entry name" value="ABC_phos-bd_PstS"/>
</dbReference>
<dbReference type="GO" id="GO:0035435">
    <property type="term" value="P:phosphate ion transmembrane transport"/>
    <property type="evidence" value="ECO:0007669"/>
    <property type="project" value="InterPro"/>
</dbReference>
<dbReference type="EMBL" id="FP929033">
    <property type="protein sequence ID" value="CBK68846.1"/>
    <property type="molecule type" value="Genomic_DNA"/>
</dbReference>
<evidence type="ECO:0000313" key="9">
    <source>
        <dbReference type="Proteomes" id="UP000008795"/>
    </source>
</evidence>
<reference evidence="8 9" key="2">
    <citation type="submission" date="2010-03" db="EMBL/GenBank/DDBJ databases">
        <authorList>
            <person name="Pajon A."/>
        </authorList>
    </citation>
    <scope>NUCLEOTIDE SEQUENCE [LARGE SCALE GENOMIC DNA]</scope>
    <source>
        <strain evidence="8 9">XB1A</strain>
    </source>
</reference>
<evidence type="ECO:0000256" key="3">
    <source>
        <dbReference type="ARBA" id="ARBA00011529"/>
    </source>
</evidence>
<comment type="subunit">
    <text evidence="3">The complex is composed of two ATP-binding proteins (PstB), two transmembrane proteins (PstC and PstA) and a solute-binding protein (PstS).</text>
</comment>
<dbReference type="NCBIfam" id="TIGR00975">
    <property type="entry name" value="3a0107s03"/>
    <property type="match status" value="1"/>
</dbReference>
<dbReference type="InterPro" id="IPR024370">
    <property type="entry name" value="PBP_domain"/>
</dbReference>
<dbReference type="PANTHER" id="PTHR42996:SF1">
    <property type="entry name" value="PHOSPHATE-BINDING PROTEIN PSTS"/>
    <property type="match status" value="1"/>
</dbReference>
<accession>D6D344</accession>
<evidence type="ECO:0000256" key="5">
    <source>
        <dbReference type="ARBA" id="ARBA00022592"/>
    </source>
</evidence>
<evidence type="ECO:0000256" key="6">
    <source>
        <dbReference type="PIRNR" id="PIRNR002756"/>
    </source>
</evidence>